<accession>A0A9N7P7R3</accession>
<evidence type="ECO:0000313" key="2">
    <source>
        <dbReference type="EMBL" id="SPE22296.1"/>
    </source>
</evidence>
<evidence type="ECO:0000313" key="3">
    <source>
        <dbReference type="Proteomes" id="UP000239650"/>
    </source>
</evidence>
<organism evidence="2 3">
    <name type="scientific">Latilactobacillus sakei</name>
    <name type="common">Lactobacillus sakei</name>
    <dbReference type="NCBI Taxonomy" id="1599"/>
    <lineage>
        <taxon>Bacteria</taxon>
        <taxon>Bacillati</taxon>
        <taxon>Bacillota</taxon>
        <taxon>Bacilli</taxon>
        <taxon>Lactobacillales</taxon>
        <taxon>Lactobacillaceae</taxon>
        <taxon>Latilactobacillus</taxon>
    </lineage>
</organism>
<proteinExistence type="predicted"/>
<sequence length="354" mass="39242">MLYPDSLTQLLTDSSQPVVSLFINLDTGGQALSANKIKLNSYAKQIRDQLLANHPNQTRLLKQVEACLSIAPQELAHVQSIAFYITENKCYHLILHYPINTEYFTIDAHPDLRPLSSELALSLNGTILNLNKTSFSLKTIQQNVIRDYPIPADAPTTIEEGIGTDRKGEVVQGFSSPTHSYVVKDNEQLIDQTNYFRVIDRYLTELLPQKAPIYVVTLPGNLNLFKELATNVNYQLDQTIQTSPESLTDDELLTTLLKDGRQRLRQEALALAEWATNTYHSDPELGNPDIILSRINNRQLTALIVPTALTPSSTISADQIPVLNSLLVAAVKTGLALYPVPVENLPTGLIALGF</sequence>
<dbReference type="Proteomes" id="UP000239650">
    <property type="component" value="Unassembled WGS sequence"/>
</dbReference>
<dbReference type="RefSeq" id="WP_035147371.1">
    <property type="nucleotide sequence ID" value="NZ_CAKMCP010000006.1"/>
</dbReference>
<gene>
    <name evidence="2" type="ORF">LAS9267_01633</name>
</gene>
<feature type="domain" description="Bacterial archaeo-eukaryotic release factor family 6" evidence="1">
    <location>
        <begin position="126"/>
        <end position="253"/>
    </location>
</feature>
<reference evidence="2 3" key="1">
    <citation type="submission" date="2018-02" db="EMBL/GenBank/DDBJ databases">
        <authorList>
            <person name="Rodrigo-Torres L."/>
            <person name="Arahal R. D."/>
            <person name="Lucena T."/>
        </authorList>
    </citation>
    <scope>NUCLEOTIDE SEQUENCE [LARGE SCALE GENOMIC DNA]</scope>
    <source>
        <strain evidence="2 3">CECT 9267</strain>
    </source>
</reference>
<dbReference type="AlphaFoldDB" id="A0A9N7P7R3"/>
<comment type="caution">
    <text evidence="2">The sequence shown here is derived from an EMBL/GenBank/DDBJ whole genome shotgun (WGS) entry which is preliminary data.</text>
</comment>
<name>A0A9N7P7R3_LATSK</name>
<dbReference type="InterPro" id="IPR040628">
    <property type="entry name" value="BaeRF_family6"/>
</dbReference>
<dbReference type="Pfam" id="PF18848">
    <property type="entry name" value="baeRF_family6"/>
    <property type="match status" value="1"/>
</dbReference>
<dbReference type="GeneID" id="57133084"/>
<evidence type="ECO:0000259" key="1">
    <source>
        <dbReference type="Pfam" id="PF18848"/>
    </source>
</evidence>
<dbReference type="EMBL" id="OKRC01000008">
    <property type="protein sequence ID" value="SPE22296.1"/>
    <property type="molecule type" value="Genomic_DNA"/>
</dbReference>
<protein>
    <recommendedName>
        <fullName evidence="1">Bacterial archaeo-eukaryotic release factor family 6 domain-containing protein</fullName>
    </recommendedName>
</protein>